<organism evidence="3 4">
    <name type="scientific">Gottfriedia solisilvae</name>
    <dbReference type="NCBI Taxonomy" id="1516104"/>
    <lineage>
        <taxon>Bacteria</taxon>
        <taxon>Bacillati</taxon>
        <taxon>Bacillota</taxon>
        <taxon>Bacilli</taxon>
        <taxon>Bacillales</taxon>
        <taxon>Bacillaceae</taxon>
        <taxon>Gottfriedia</taxon>
    </lineage>
</organism>
<dbReference type="AlphaFoldDB" id="A0A8J3EWN2"/>
<dbReference type="Pfam" id="PF07423">
    <property type="entry name" value="DUF1510"/>
    <property type="match status" value="1"/>
</dbReference>
<dbReference type="OrthoDB" id="2168558at2"/>
<reference evidence="4" key="1">
    <citation type="journal article" date="2019" name="Int. J. Syst. Evol. Microbiol.">
        <title>The Global Catalogue of Microorganisms (GCM) 10K type strain sequencing project: providing services to taxonomists for standard genome sequencing and annotation.</title>
        <authorList>
            <consortium name="The Broad Institute Genomics Platform"/>
            <consortium name="The Broad Institute Genome Sequencing Center for Infectious Disease"/>
            <person name="Wu L."/>
            <person name="Ma J."/>
        </authorList>
    </citation>
    <scope>NUCLEOTIDE SEQUENCE [LARGE SCALE GENOMIC DNA]</scope>
    <source>
        <strain evidence="4">CGMCC 1.14993</strain>
    </source>
</reference>
<evidence type="ECO:0000313" key="4">
    <source>
        <dbReference type="Proteomes" id="UP000626244"/>
    </source>
</evidence>
<keyword evidence="1" id="KW-0812">Transmembrane</keyword>
<name>A0A8J3EWN2_9BACI</name>
<keyword evidence="4" id="KW-1185">Reference proteome</keyword>
<dbReference type="EMBL" id="BMHB01000001">
    <property type="protein sequence ID" value="GGI10636.1"/>
    <property type="molecule type" value="Genomic_DNA"/>
</dbReference>
<keyword evidence="1" id="KW-0472">Membrane</keyword>
<evidence type="ECO:0000256" key="1">
    <source>
        <dbReference type="SAM" id="Phobius"/>
    </source>
</evidence>
<keyword evidence="1" id="KW-1133">Transmembrane helix</keyword>
<dbReference type="RefSeq" id="WP_087998676.1">
    <property type="nucleotide sequence ID" value="NZ_BMHB01000001.1"/>
</dbReference>
<sequence>MASVEKNGRVRKLRRERRGNYFFRILLVPLIIGIVYLGVKISMPIIEQQKIEPKQAIADYNTTAMESKPIATDEPNPYQAKFRDKVNEIIKNSIEDENIIQSTVKEWKPTATSQNGEHIVQYSFQSNDFYEMEEAVSNAISLTKKDFSVWHLGRGYDDQSVKMFVATTDLTYKYVVHLHWVENEGWLPILVQEVKELSY</sequence>
<protein>
    <recommendedName>
        <fullName evidence="2">DUF1510 domain-containing protein</fullName>
    </recommendedName>
</protein>
<comment type="caution">
    <text evidence="3">The sequence shown here is derived from an EMBL/GenBank/DDBJ whole genome shotgun (WGS) entry which is preliminary data.</text>
</comment>
<gene>
    <name evidence="3" type="ORF">GCM10007380_03800</name>
</gene>
<feature type="domain" description="DUF1510" evidence="2">
    <location>
        <begin position="105"/>
        <end position="193"/>
    </location>
</feature>
<dbReference type="Proteomes" id="UP000626244">
    <property type="component" value="Unassembled WGS sequence"/>
</dbReference>
<evidence type="ECO:0000259" key="2">
    <source>
        <dbReference type="Pfam" id="PF07423"/>
    </source>
</evidence>
<feature type="transmembrane region" description="Helical" evidence="1">
    <location>
        <begin position="21"/>
        <end position="39"/>
    </location>
</feature>
<evidence type="ECO:0000313" key="3">
    <source>
        <dbReference type="EMBL" id="GGI10636.1"/>
    </source>
</evidence>
<proteinExistence type="predicted"/>
<dbReference type="InterPro" id="IPR009988">
    <property type="entry name" value="DUF1510"/>
</dbReference>
<accession>A0A8J3EWN2</accession>